<dbReference type="EMBL" id="JALPRY010000004">
    <property type="protein sequence ID" value="MCK8779054.1"/>
    <property type="molecule type" value="Genomic_DNA"/>
</dbReference>
<organism evidence="2 3">
    <name type="scientific">Neorhizobium turbinariae</name>
    <dbReference type="NCBI Taxonomy" id="2937795"/>
    <lineage>
        <taxon>Bacteria</taxon>
        <taxon>Pseudomonadati</taxon>
        <taxon>Pseudomonadota</taxon>
        <taxon>Alphaproteobacteria</taxon>
        <taxon>Hyphomicrobiales</taxon>
        <taxon>Rhizobiaceae</taxon>
        <taxon>Rhizobium/Agrobacterium group</taxon>
        <taxon>Neorhizobium</taxon>
    </lineage>
</organism>
<gene>
    <name evidence="2" type="ORF">M0654_03550</name>
</gene>
<name>A0ABT0IME9_9HYPH</name>
<feature type="signal peptide" evidence="1">
    <location>
        <begin position="1"/>
        <end position="24"/>
    </location>
</feature>
<dbReference type="Proteomes" id="UP001202827">
    <property type="component" value="Unassembled WGS sequence"/>
</dbReference>
<sequence length="119" mass="12720">MNRRTVLKASIVIAATSHTAVATADIPDPLLDTIRAYQRGLEDFNRLAGGLDNDECSALADITYGPHLDRLTEWNAPATTLEGAMEALRISVSDQGGVYGCEAAERMVLAALGYLEGLK</sequence>
<evidence type="ECO:0000313" key="3">
    <source>
        <dbReference type="Proteomes" id="UP001202827"/>
    </source>
</evidence>
<feature type="chain" id="PRO_5045680500" description="Twin-arginine translocation pathway signal" evidence="1">
    <location>
        <begin position="25"/>
        <end position="119"/>
    </location>
</feature>
<protein>
    <recommendedName>
        <fullName evidence="4">Twin-arginine translocation pathway signal</fullName>
    </recommendedName>
</protein>
<accession>A0ABT0IME9</accession>
<reference evidence="2 3" key="1">
    <citation type="submission" date="2022-04" db="EMBL/GenBank/DDBJ databases">
        <title>Rhizobium coralii sp. nov., isolated from coral Turbinaria peltata.</title>
        <authorList>
            <person name="Sun H."/>
        </authorList>
    </citation>
    <scope>NUCLEOTIDE SEQUENCE [LARGE SCALE GENOMIC DNA]</scope>
    <source>
        <strain evidence="2 3">NTR19</strain>
    </source>
</reference>
<keyword evidence="3" id="KW-1185">Reference proteome</keyword>
<evidence type="ECO:0008006" key="4">
    <source>
        <dbReference type="Google" id="ProtNLM"/>
    </source>
</evidence>
<evidence type="ECO:0000313" key="2">
    <source>
        <dbReference type="EMBL" id="MCK8779054.1"/>
    </source>
</evidence>
<comment type="caution">
    <text evidence="2">The sequence shown here is derived from an EMBL/GenBank/DDBJ whole genome shotgun (WGS) entry which is preliminary data.</text>
</comment>
<evidence type="ECO:0000256" key="1">
    <source>
        <dbReference type="SAM" id="SignalP"/>
    </source>
</evidence>
<keyword evidence="1" id="KW-0732">Signal</keyword>
<dbReference type="RefSeq" id="WP_248681864.1">
    <property type="nucleotide sequence ID" value="NZ_JALPRY010000004.1"/>
</dbReference>
<proteinExistence type="predicted"/>